<keyword evidence="2" id="KW-1133">Transmembrane helix</keyword>
<feature type="transmembrane region" description="Helical" evidence="2">
    <location>
        <begin position="6"/>
        <end position="23"/>
    </location>
</feature>
<name>B4D2W3_9BACT</name>
<feature type="compositionally biased region" description="Basic residues" evidence="1">
    <location>
        <begin position="52"/>
        <end position="66"/>
    </location>
</feature>
<feature type="region of interest" description="Disordered" evidence="1">
    <location>
        <begin position="29"/>
        <end position="66"/>
    </location>
</feature>
<dbReference type="InParanoid" id="B4D2W3"/>
<dbReference type="AlphaFoldDB" id="B4D2W3"/>
<evidence type="ECO:0000313" key="4">
    <source>
        <dbReference type="Proteomes" id="UP000005824"/>
    </source>
</evidence>
<evidence type="ECO:0000256" key="2">
    <source>
        <dbReference type="SAM" id="Phobius"/>
    </source>
</evidence>
<gene>
    <name evidence="3" type="ORF">CfE428DRAFT_3251</name>
</gene>
<comment type="caution">
    <text evidence="3">The sequence shown here is derived from an EMBL/GenBank/DDBJ whole genome shotgun (WGS) entry which is preliminary data.</text>
</comment>
<keyword evidence="2" id="KW-0472">Membrane</keyword>
<organism evidence="3 4">
    <name type="scientific">Chthoniobacter flavus Ellin428</name>
    <dbReference type="NCBI Taxonomy" id="497964"/>
    <lineage>
        <taxon>Bacteria</taxon>
        <taxon>Pseudomonadati</taxon>
        <taxon>Verrucomicrobiota</taxon>
        <taxon>Spartobacteria</taxon>
        <taxon>Chthoniobacterales</taxon>
        <taxon>Chthoniobacteraceae</taxon>
        <taxon>Chthoniobacter</taxon>
    </lineage>
</organism>
<accession>B4D2W3</accession>
<dbReference type="STRING" id="497964.CfE428DRAFT_3251"/>
<protein>
    <submittedName>
        <fullName evidence="3">Uncharacterized protein</fullName>
    </submittedName>
</protein>
<keyword evidence="2" id="KW-0812">Transmembrane</keyword>
<sequence precursor="true">MNVLLLMVFIGVVLVLFFVALFLRDVTDPRGSSERDALLPLSGEEPRTFEKGHRKSAQRPRHSYDQ</sequence>
<dbReference type="EMBL" id="ABVL01000009">
    <property type="protein sequence ID" value="EDY19074.1"/>
    <property type="molecule type" value="Genomic_DNA"/>
</dbReference>
<reference evidence="3 4" key="1">
    <citation type="journal article" date="2011" name="J. Bacteriol.">
        <title>Genome sequence of Chthoniobacter flavus Ellin428, an aerobic heterotrophic soil bacterium.</title>
        <authorList>
            <person name="Kant R."/>
            <person name="van Passel M.W."/>
            <person name="Palva A."/>
            <person name="Lucas S."/>
            <person name="Lapidus A."/>
            <person name="Glavina Del Rio T."/>
            <person name="Dalin E."/>
            <person name="Tice H."/>
            <person name="Bruce D."/>
            <person name="Goodwin L."/>
            <person name="Pitluck S."/>
            <person name="Larimer F.W."/>
            <person name="Land M.L."/>
            <person name="Hauser L."/>
            <person name="Sangwan P."/>
            <person name="de Vos W.M."/>
            <person name="Janssen P.H."/>
            <person name="Smidt H."/>
        </authorList>
    </citation>
    <scope>NUCLEOTIDE SEQUENCE [LARGE SCALE GENOMIC DNA]</scope>
    <source>
        <strain evidence="3 4">Ellin428</strain>
    </source>
</reference>
<proteinExistence type="predicted"/>
<evidence type="ECO:0000313" key="3">
    <source>
        <dbReference type="EMBL" id="EDY19074.1"/>
    </source>
</evidence>
<keyword evidence="4" id="KW-1185">Reference proteome</keyword>
<dbReference type="Proteomes" id="UP000005824">
    <property type="component" value="Unassembled WGS sequence"/>
</dbReference>
<dbReference type="RefSeq" id="WP_006980576.1">
    <property type="nucleotide sequence ID" value="NZ_ABVL01000009.1"/>
</dbReference>
<evidence type="ECO:0000256" key="1">
    <source>
        <dbReference type="SAM" id="MobiDB-lite"/>
    </source>
</evidence>